<dbReference type="EMBL" id="JAME01000027">
    <property type="protein sequence ID" value="ETX27787.1"/>
    <property type="molecule type" value="Genomic_DNA"/>
</dbReference>
<dbReference type="NCBIfam" id="TIGR01988">
    <property type="entry name" value="Ubi-OHases"/>
    <property type="match status" value="1"/>
</dbReference>
<evidence type="ECO:0000259" key="8">
    <source>
        <dbReference type="Pfam" id="PF01494"/>
    </source>
</evidence>
<keyword evidence="4" id="KW-0285">Flavoprotein</keyword>
<proteinExistence type="inferred from homology"/>
<dbReference type="eggNOG" id="COG0654">
    <property type="taxonomic scope" value="Bacteria"/>
</dbReference>
<evidence type="ECO:0000256" key="1">
    <source>
        <dbReference type="ARBA" id="ARBA00001974"/>
    </source>
</evidence>
<dbReference type="InterPro" id="IPR036188">
    <property type="entry name" value="FAD/NAD-bd_sf"/>
</dbReference>
<protein>
    <submittedName>
        <fullName evidence="9">2-octaprenyl-6-methoxyphenyl hydroxylase</fullName>
    </submittedName>
</protein>
<dbReference type="GO" id="GO:0004497">
    <property type="term" value="F:monooxygenase activity"/>
    <property type="evidence" value="ECO:0007669"/>
    <property type="project" value="UniProtKB-KW"/>
</dbReference>
<keyword evidence="10" id="KW-1185">Reference proteome</keyword>
<dbReference type="Pfam" id="PF01494">
    <property type="entry name" value="FAD_binding_3"/>
    <property type="match status" value="1"/>
</dbReference>
<dbReference type="InterPro" id="IPR051205">
    <property type="entry name" value="UbiH/COQ6_monooxygenase"/>
</dbReference>
<dbReference type="GO" id="GO:0071949">
    <property type="term" value="F:FAD binding"/>
    <property type="evidence" value="ECO:0007669"/>
    <property type="project" value="InterPro"/>
</dbReference>
<dbReference type="AlphaFoldDB" id="X7F4D8"/>
<dbReference type="PROSITE" id="PS01304">
    <property type="entry name" value="UBIH"/>
    <property type="match status" value="1"/>
</dbReference>
<evidence type="ECO:0000313" key="9">
    <source>
        <dbReference type="EMBL" id="ETX27787.1"/>
    </source>
</evidence>
<evidence type="ECO:0000256" key="7">
    <source>
        <dbReference type="ARBA" id="ARBA00023033"/>
    </source>
</evidence>
<name>X7F4D8_9RHOB</name>
<dbReference type="PRINTS" id="PR00420">
    <property type="entry name" value="RNGMNOXGNASE"/>
</dbReference>
<evidence type="ECO:0000313" key="10">
    <source>
        <dbReference type="Proteomes" id="UP000023430"/>
    </source>
</evidence>
<dbReference type="Gene3D" id="3.50.50.60">
    <property type="entry name" value="FAD/NAD(P)-binding domain"/>
    <property type="match status" value="2"/>
</dbReference>
<keyword evidence="7" id="KW-0503">Monooxygenase</keyword>
<evidence type="ECO:0000256" key="5">
    <source>
        <dbReference type="ARBA" id="ARBA00022827"/>
    </source>
</evidence>
<dbReference type="PANTHER" id="PTHR43876">
    <property type="entry name" value="UBIQUINONE BIOSYNTHESIS MONOOXYGENASE COQ6, MITOCHONDRIAL"/>
    <property type="match status" value="1"/>
</dbReference>
<comment type="pathway">
    <text evidence="2">Cofactor biosynthesis; ubiquinone biosynthesis.</text>
</comment>
<dbReference type="STRING" id="1449351.RISW2_11340"/>
<keyword evidence="5" id="KW-0274">FAD</keyword>
<evidence type="ECO:0000256" key="2">
    <source>
        <dbReference type="ARBA" id="ARBA00004749"/>
    </source>
</evidence>
<sequence>MAIVGGGLNGLGLALALARAPLDVTVIDAQPAETRASDGFDGRSYALALSSVRLLTALGLWETLGDTAQPIREIKVSDGRVQDGAAVLGLHFSSAEIEEGPMGQMVEDRHLRRALLDAVAAHPRITHRDSATVTAQESGPAGAVLTLAGGETVAARLVVGADGRQSGVASRAGIGRVGWRYGQTALVCAIAHERPHGGIAHQLFLPAGPLAILPLTGNRSSIVWTEKTGLAEAVNTLPDDGYLQVLRPRFGDFLGDIDLAGARYCYPLALSLAKAFTAPRVALVGDAAHGVHPIAGQGLNAGLRDVAALAQVVTQARARGEDIGAAQVLERYARWRRFDTATLAAATDLFNRLFSNDVAGLRVLRDLGMAAVNRAPGLRRAFIREAAGLTGDLPELMR</sequence>
<dbReference type="InterPro" id="IPR018168">
    <property type="entry name" value="Ubi_Hdrlase_CS"/>
</dbReference>
<dbReference type="PANTHER" id="PTHR43876:SF7">
    <property type="entry name" value="UBIQUINONE BIOSYNTHESIS MONOOXYGENASE COQ6, MITOCHONDRIAL"/>
    <property type="match status" value="1"/>
</dbReference>
<comment type="similarity">
    <text evidence="3">Belongs to the UbiH/COQ6 family.</text>
</comment>
<feature type="domain" description="FAD-binding" evidence="8">
    <location>
        <begin position="2"/>
        <end position="315"/>
    </location>
</feature>
<dbReference type="PATRIC" id="fig|1449351.3.peg.3328"/>
<comment type="cofactor">
    <cofactor evidence="1">
        <name>FAD</name>
        <dbReference type="ChEBI" id="CHEBI:57692"/>
    </cofactor>
</comment>
<evidence type="ECO:0000256" key="3">
    <source>
        <dbReference type="ARBA" id="ARBA00005349"/>
    </source>
</evidence>
<organism evidence="9 10">
    <name type="scientific">Roseivivax isoporae LMG 25204</name>
    <dbReference type="NCBI Taxonomy" id="1449351"/>
    <lineage>
        <taxon>Bacteria</taxon>
        <taxon>Pseudomonadati</taxon>
        <taxon>Pseudomonadota</taxon>
        <taxon>Alphaproteobacteria</taxon>
        <taxon>Rhodobacterales</taxon>
        <taxon>Roseobacteraceae</taxon>
        <taxon>Roseivivax</taxon>
    </lineage>
</organism>
<dbReference type="GO" id="GO:0016705">
    <property type="term" value="F:oxidoreductase activity, acting on paired donors, with incorporation or reduction of molecular oxygen"/>
    <property type="evidence" value="ECO:0007669"/>
    <property type="project" value="InterPro"/>
</dbReference>
<keyword evidence="6" id="KW-0560">Oxidoreductase</keyword>
<dbReference type="Proteomes" id="UP000023430">
    <property type="component" value="Unassembled WGS sequence"/>
</dbReference>
<reference evidence="9 10" key="1">
    <citation type="submission" date="2014-01" db="EMBL/GenBank/DDBJ databases">
        <title>Roseivivax isoporae LMG 25204 Genome Sequencing.</title>
        <authorList>
            <person name="Lai Q."/>
            <person name="Li G."/>
            <person name="Shao Z."/>
        </authorList>
    </citation>
    <scope>NUCLEOTIDE SEQUENCE [LARGE SCALE GENOMIC DNA]</scope>
    <source>
        <strain evidence="9 10">LMG 25204</strain>
    </source>
</reference>
<dbReference type="FunFam" id="3.50.50.60:FF:000021">
    <property type="entry name" value="Ubiquinone biosynthesis monooxygenase COQ6"/>
    <property type="match status" value="1"/>
</dbReference>
<accession>X7F4D8</accession>
<dbReference type="SUPFAM" id="SSF51905">
    <property type="entry name" value="FAD/NAD(P)-binding domain"/>
    <property type="match status" value="1"/>
</dbReference>
<dbReference type="InterPro" id="IPR010971">
    <property type="entry name" value="UbiH/COQ6"/>
</dbReference>
<dbReference type="InterPro" id="IPR002938">
    <property type="entry name" value="FAD-bd"/>
</dbReference>
<dbReference type="GO" id="GO:0006744">
    <property type="term" value="P:ubiquinone biosynthetic process"/>
    <property type="evidence" value="ECO:0007669"/>
    <property type="project" value="UniProtKB-UniPathway"/>
</dbReference>
<dbReference type="UniPathway" id="UPA00232"/>
<dbReference type="GO" id="GO:0110142">
    <property type="term" value="C:ubiquinone biosynthesis complex"/>
    <property type="evidence" value="ECO:0007669"/>
    <property type="project" value="UniProtKB-ARBA"/>
</dbReference>
<comment type="caution">
    <text evidence="9">The sequence shown here is derived from an EMBL/GenBank/DDBJ whole genome shotgun (WGS) entry which is preliminary data.</text>
</comment>
<gene>
    <name evidence="9" type="ORF">RISW2_11340</name>
</gene>
<evidence type="ECO:0000256" key="4">
    <source>
        <dbReference type="ARBA" id="ARBA00022630"/>
    </source>
</evidence>
<evidence type="ECO:0000256" key="6">
    <source>
        <dbReference type="ARBA" id="ARBA00023002"/>
    </source>
</evidence>